<evidence type="ECO:0008006" key="3">
    <source>
        <dbReference type="Google" id="ProtNLM"/>
    </source>
</evidence>
<accession>A0ABQ3SD97</accession>
<dbReference type="EMBL" id="BNEC01000001">
    <property type="protein sequence ID" value="GHI66101.1"/>
    <property type="molecule type" value="Genomic_DNA"/>
</dbReference>
<name>A0ABQ3SD97_9ACTN</name>
<reference evidence="2" key="1">
    <citation type="submission" date="2023-07" db="EMBL/GenBank/DDBJ databases">
        <title>Whole genome shotgun sequence of Streptomyces nojiriensis NBRC 13794.</title>
        <authorList>
            <person name="Komaki H."/>
            <person name="Tamura T."/>
        </authorList>
    </citation>
    <scope>NUCLEOTIDE SEQUENCE [LARGE SCALE GENOMIC DNA]</scope>
    <source>
        <strain evidence="2">NBRC 13794</strain>
    </source>
</reference>
<evidence type="ECO:0000313" key="1">
    <source>
        <dbReference type="EMBL" id="GHI66101.1"/>
    </source>
</evidence>
<gene>
    <name evidence="1" type="ORF">Snoj_00190</name>
</gene>
<proteinExistence type="predicted"/>
<organism evidence="1 2">
    <name type="scientific">Streptomyces nojiriensis</name>
    <dbReference type="NCBI Taxonomy" id="66374"/>
    <lineage>
        <taxon>Bacteria</taxon>
        <taxon>Bacillati</taxon>
        <taxon>Actinomycetota</taxon>
        <taxon>Actinomycetes</taxon>
        <taxon>Kitasatosporales</taxon>
        <taxon>Streptomycetaceae</taxon>
        <taxon>Streptomyces</taxon>
    </lineage>
</organism>
<protein>
    <recommendedName>
        <fullName evidence="3">ATP-binding protein</fullName>
    </recommendedName>
</protein>
<dbReference type="RefSeq" id="WP_189748422.1">
    <property type="nucleotide sequence ID" value="NZ_BMRL01000044.1"/>
</dbReference>
<sequence>MALGDFEEDQPVVGLRRQQALIRAVLGATSADESRWLEWKSDLDVSKPDGAFAVARAILGFANRMPDVAARWAGGHAYLLVGVEEGALHGVTTHDVEKVDPWIARYLGEDFDRYTFTYVPMDIGDGTRHVMFVDVFPPKWGDPIHPLRKTHVKAYAGTVFHRYPGRTQPAGPGEIDALTERARRAAQRIDVAVEMNAGALALVPFNQDTIEQSLIEYRDNLLEELSAPSDDETPLTTRWAIRSLALSDHRTEDEFREEVEEYLRERAAATEEFLLRATGTAGTPLRVKLSNPGETFFAKVEVVLTLSAPVRAYAWDEDEEIYWPQKPAAYGTRSFPHPWIAAQRPPVFIGQDPLPQVEQEEGRLVVRYRPVDLRPHESVQLPPVLLYSYSEAADAVVQWTATATNVSGHKRDRFVLPAERVPGPSIEEAAGLLQD</sequence>
<dbReference type="GeneID" id="95586984"/>
<dbReference type="Proteomes" id="UP000613974">
    <property type="component" value="Unassembled WGS sequence"/>
</dbReference>
<evidence type="ECO:0000313" key="2">
    <source>
        <dbReference type="Proteomes" id="UP000613974"/>
    </source>
</evidence>
<comment type="caution">
    <text evidence="1">The sequence shown here is derived from an EMBL/GenBank/DDBJ whole genome shotgun (WGS) entry which is preliminary data.</text>
</comment>
<keyword evidence="2" id="KW-1185">Reference proteome</keyword>